<gene>
    <name evidence="2" type="ORF">N7G274_010025</name>
</gene>
<dbReference type="Pfam" id="PF26640">
    <property type="entry name" value="DUF8212"/>
    <property type="match status" value="1"/>
</dbReference>
<proteinExistence type="predicted"/>
<name>A0ABR3ZX88_9LECA</name>
<sequence>MFCWYEGASVCCVYLEDVVWTKDASGPSQSSLDQFRQSAWFTRGWALQELLAPENVPFYDQSWTFIGPKTSLSAKIAAVTGINEELVLRPAEIFYSASHTQKMSWMPQRRTTRAEDIAYCLLGLFKVNIPLLYGEGGERAFTRLQMEIIRKSDDESLFAWQGSMIGDYGMLASSRRLFAE</sequence>
<accession>A0ABR3ZX88</accession>
<dbReference type="EMBL" id="JBEFKJ010000042">
    <property type="protein sequence ID" value="KAL2037336.1"/>
    <property type="molecule type" value="Genomic_DNA"/>
</dbReference>
<protein>
    <recommendedName>
        <fullName evidence="1">DUF8212 domain-containing protein</fullName>
    </recommendedName>
</protein>
<evidence type="ECO:0000259" key="1">
    <source>
        <dbReference type="Pfam" id="PF26640"/>
    </source>
</evidence>
<feature type="domain" description="DUF8212" evidence="1">
    <location>
        <begin position="139"/>
        <end position="164"/>
    </location>
</feature>
<dbReference type="InterPro" id="IPR058525">
    <property type="entry name" value="DUF8212"/>
</dbReference>
<evidence type="ECO:0000313" key="2">
    <source>
        <dbReference type="EMBL" id="KAL2037336.1"/>
    </source>
</evidence>
<dbReference type="PANTHER" id="PTHR10622:SF10">
    <property type="entry name" value="HET DOMAIN-CONTAINING PROTEIN"/>
    <property type="match status" value="1"/>
</dbReference>
<comment type="caution">
    <text evidence="2">The sequence shown here is derived from an EMBL/GenBank/DDBJ whole genome shotgun (WGS) entry which is preliminary data.</text>
</comment>
<reference evidence="2 3" key="1">
    <citation type="submission" date="2024-09" db="EMBL/GenBank/DDBJ databases">
        <title>Rethinking Asexuality: The Enigmatic Case of Functional Sexual Genes in Lepraria (Stereocaulaceae).</title>
        <authorList>
            <person name="Doellman M."/>
            <person name="Sun Y."/>
            <person name="Barcenas-Pena A."/>
            <person name="Lumbsch H.T."/>
            <person name="Grewe F."/>
        </authorList>
    </citation>
    <scope>NUCLEOTIDE SEQUENCE [LARGE SCALE GENOMIC DNA]</scope>
    <source>
        <strain evidence="2 3">Mercado 3170</strain>
    </source>
</reference>
<dbReference type="Proteomes" id="UP001590950">
    <property type="component" value="Unassembled WGS sequence"/>
</dbReference>
<dbReference type="PANTHER" id="PTHR10622">
    <property type="entry name" value="HET DOMAIN-CONTAINING PROTEIN"/>
    <property type="match status" value="1"/>
</dbReference>
<keyword evidence="3" id="KW-1185">Reference proteome</keyword>
<organism evidence="2 3">
    <name type="scientific">Stereocaulon virgatum</name>
    <dbReference type="NCBI Taxonomy" id="373712"/>
    <lineage>
        <taxon>Eukaryota</taxon>
        <taxon>Fungi</taxon>
        <taxon>Dikarya</taxon>
        <taxon>Ascomycota</taxon>
        <taxon>Pezizomycotina</taxon>
        <taxon>Lecanoromycetes</taxon>
        <taxon>OSLEUM clade</taxon>
        <taxon>Lecanoromycetidae</taxon>
        <taxon>Lecanorales</taxon>
        <taxon>Lecanorineae</taxon>
        <taxon>Stereocaulaceae</taxon>
        <taxon>Stereocaulon</taxon>
    </lineage>
</organism>
<evidence type="ECO:0000313" key="3">
    <source>
        <dbReference type="Proteomes" id="UP001590950"/>
    </source>
</evidence>